<dbReference type="InterPro" id="IPR036291">
    <property type="entry name" value="NAD(P)-bd_dom_sf"/>
</dbReference>
<dbReference type="AlphaFoldDB" id="I0V8Y4"/>
<dbReference type="RefSeq" id="WP_006240821.1">
    <property type="nucleotide sequence ID" value="NZ_JH636049.1"/>
</dbReference>
<evidence type="ECO:0000313" key="2">
    <source>
        <dbReference type="EMBL" id="EID56587.1"/>
    </source>
</evidence>
<dbReference type="Gene3D" id="3.40.50.720">
    <property type="entry name" value="NAD(P)-binding Rossmann-like Domain"/>
    <property type="match status" value="1"/>
</dbReference>
<dbReference type="HOGENOM" id="CLU_025711_3_1_11"/>
<evidence type="ECO:0000259" key="1">
    <source>
        <dbReference type="Pfam" id="PF13460"/>
    </source>
</evidence>
<evidence type="ECO:0000313" key="3">
    <source>
        <dbReference type="Proteomes" id="UP000004691"/>
    </source>
</evidence>
<dbReference type="PANTHER" id="PTHR43355">
    <property type="entry name" value="FLAVIN REDUCTASE (NADPH)"/>
    <property type="match status" value="1"/>
</dbReference>
<keyword evidence="3" id="KW-1185">Reference proteome</keyword>
<accession>I0V8Y4</accession>
<dbReference type="InterPro" id="IPR016040">
    <property type="entry name" value="NAD(P)-bd_dom"/>
</dbReference>
<dbReference type="eggNOG" id="COG2910">
    <property type="taxonomic scope" value="Bacteria"/>
</dbReference>
<name>I0V8Y4_9PSEU</name>
<reference evidence="2 3" key="1">
    <citation type="submission" date="2012-01" db="EMBL/GenBank/DDBJ databases">
        <title>Improved High-Quality Draft sequence of Saccharomonospora xinjiangensis XJ-54.</title>
        <authorList>
            <consortium name="US DOE Joint Genome Institute"/>
            <person name="Lucas S."/>
            <person name="Han J."/>
            <person name="Lapidus A."/>
            <person name="Cheng J.-F."/>
            <person name="Goodwin L."/>
            <person name="Pitluck S."/>
            <person name="Peters L."/>
            <person name="Mikhailova N."/>
            <person name="Teshima H."/>
            <person name="Detter J.C."/>
            <person name="Han C."/>
            <person name="Tapia R."/>
            <person name="Land M."/>
            <person name="Hauser L."/>
            <person name="Kyrpides N."/>
            <person name="Ivanova N."/>
            <person name="Pagani I."/>
            <person name="Brambilla E.-M."/>
            <person name="Klenk H.-P."/>
            <person name="Woyke T."/>
        </authorList>
    </citation>
    <scope>NUCLEOTIDE SEQUENCE [LARGE SCALE GENOMIC DNA]</scope>
    <source>
        <strain evidence="2 3">XJ-54</strain>
    </source>
</reference>
<dbReference type="EMBL" id="JH636049">
    <property type="protein sequence ID" value="EID56587.1"/>
    <property type="molecule type" value="Genomic_DNA"/>
</dbReference>
<sequence>MKIIVLGATGMAGSRVVTEALARGHEVVGVSRHGAPDTPGVTAVSADVTDVERMTSLLAVADAVVCATRPRPGEEHTVPATTAAVLDAAAAAGTRVVVVGGAAPLSSPGRPGLLVLDDPRYVQEAWRDAAVASVEQFRVCEKHSADWVYLSPAAMLEPGERTGRYRRGGTTLVAAPDGTSRISAEDMAVAVLDEIEQPCGQRHLGVGY</sequence>
<feature type="domain" description="NAD(P)-binding" evidence="1">
    <location>
        <begin position="7"/>
        <end position="198"/>
    </location>
</feature>
<organism evidence="2 3">
    <name type="scientific">Saccharomonospora xinjiangensis XJ-54</name>
    <dbReference type="NCBI Taxonomy" id="882086"/>
    <lineage>
        <taxon>Bacteria</taxon>
        <taxon>Bacillati</taxon>
        <taxon>Actinomycetota</taxon>
        <taxon>Actinomycetes</taxon>
        <taxon>Pseudonocardiales</taxon>
        <taxon>Pseudonocardiaceae</taxon>
        <taxon>Saccharomonospora</taxon>
    </lineage>
</organism>
<dbReference type="GO" id="GO:0016646">
    <property type="term" value="F:oxidoreductase activity, acting on the CH-NH group of donors, NAD or NADP as acceptor"/>
    <property type="evidence" value="ECO:0007669"/>
    <property type="project" value="TreeGrafter"/>
</dbReference>
<protein>
    <submittedName>
        <fullName evidence="2">Putative NADH-flavin reductase</fullName>
    </submittedName>
</protein>
<gene>
    <name evidence="2" type="ORF">SacxiDRAFT_4408</name>
</gene>
<dbReference type="PANTHER" id="PTHR43355:SF2">
    <property type="entry name" value="FLAVIN REDUCTASE (NADPH)"/>
    <property type="match status" value="1"/>
</dbReference>
<dbReference type="OrthoDB" id="3191258at2"/>
<dbReference type="Proteomes" id="UP000004691">
    <property type="component" value="Unassembled WGS sequence"/>
</dbReference>
<dbReference type="SUPFAM" id="SSF51735">
    <property type="entry name" value="NAD(P)-binding Rossmann-fold domains"/>
    <property type="match status" value="1"/>
</dbReference>
<dbReference type="Pfam" id="PF13460">
    <property type="entry name" value="NAD_binding_10"/>
    <property type="match status" value="1"/>
</dbReference>
<dbReference type="InterPro" id="IPR051606">
    <property type="entry name" value="Polyketide_Oxido-like"/>
</dbReference>
<proteinExistence type="predicted"/>
<dbReference type="STRING" id="882086.SacxiDRAFT_4408"/>